<sequence>MDAIHQLVVDEIKATGATGLRFSQNRGATLPGFYRASKSWDLVLLQRDVPVLAVEYKSMLGSEGKNLNNRADEIFGMAEDTRQAEIRGLLPPQMRRAYIFVMAENPENSKPVRVVETLGDSDPVFDGASYVQRMAIMLERMRDTGLFHMTWAVTVKEDPFSWSEPNKAVGWDRFAADLHSAFWTGTPRPDPTTP</sequence>
<dbReference type="InterPro" id="IPR007636">
    <property type="entry name" value="Restrct_endonuc_II_XhoI"/>
</dbReference>
<reference evidence="1 2" key="1">
    <citation type="submission" date="2018-06" db="EMBL/GenBank/DDBJ databases">
        <title>Genomic Encyclopedia of Type Strains, Phase III (KMG-III): the genomes of soil and plant-associated and newly described type strains.</title>
        <authorList>
            <person name="Whitman W."/>
        </authorList>
    </citation>
    <scope>NUCLEOTIDE SEQUENCE [LARGE SCALE GENOMIC DNA]</scope>
    <source>
        <strain evidence="1 2">CGMCC 4.7090</strain>
    </source>
</reference>
<dbReference type="GO" id="GO:0009307">
    <property type="term" value="P:DNA restriction-modification system"/>
    <property type="evidence" value="ECO:0007669"/>
    <property type="project" value="InterPro"/>
</dbReference>
<gene>
    <name evidence="1" type="ORF">B0I29_11361</name>
</gene>
<dbReference type="EMBL" id="QLMJ01000013">
    <property type="protein sequence ID" value="RAK32766.1"/>
    <property type="molecule type" value="Genomic_DNA"/>
</dbReference>
<keyword evidence="1" id="KW-0540">Nuclease</keyword>
<keyword evidence="2" id="KW-1185">Reference proteome</keyword>
<organism evidence="1 2">
    <name type="scientific">Actinoplanes lutulentus</name>
    <dbReference type="NCBI Taxonomy" id="1287878"/>
    <lineage>
        <taxon>Bacteria</taxon>
        <taxon>Bacillati</taxon>
        <taxon>Actinomycetota</taxon>
        <taxon>Actinomycetes</taxon>
        <taxon>Micromonosporales</taxon>
        <taxon>Micromonosporaceae</taxon>
        <taxon>Actinoplanes</taxon>
    </lineage>
</organism>
<protein>
    <submittedName>
        <fullName evidence="1">Restriction endonuclease XhoI</fullName>
    </submittedName>
</protein>
<keyword evidence="1" id="KW-0255">Endonuclease</keyword>
<evidence type="ECO:0000313" key="2">
    <source>
        <dbReference type="Proteomes" id="UP000249341"/>
    </source>
</evidence>
<evidence type="ECO:0000313" key="1">
    <source>
        <dbReference type="EMBL" id="RAK32766.1"/>
    </source>
</evidence>
<dbReference type="Proteomes" id="UP000249341">
    <property type="component" value="Unassembled WGS sequence"/>
</dbReference>
<name>A0A327Z6U7_9ACTN</name>
<dbReference type="GO" id="GO:0003677">
    <property type="term" value="F:DNA binding"/>
    <property type="evidence" value="ECO:0007669"/>
    <property type="project" value="InterPro"/>
</dbReference>
<accession>A0A327Z6U7</accession>
<dbReference type="GO" id="GO:0009036">
    <property type="term" value="F:type II site-specific deoxyribonuclease activity"/>
    <property type="evidence" value="ECO:0007669"/>
    <property type="project" value="InterPro"/>
</dbReference>
<keyword evidence="1" id="KW-0378">Hydrolase</keyword>
<dbReference type="AlphaFoldDB" id="A0A327Z6U7"/>
<comment type="caution">
    <text evidence="1">The sequence shown here is derived from an EMBL/GenBank/DDBJ whole genome shotgun (WGS) entry which is preliminary data.</text>
</comment>
<proteinExistence type="predicted"/>
<dbReference type="Pfam" id="PF04555">
    <property type="entry name" value="XhoI"/>
    <property type="match status" value="1"/>
</dbReference>